<dbReference type="InterPro" id="IPR011009">
    <property type="entry name" value="Kinase-like_dom_sf"/>
</dbReference>
<dbReference type="Pfam" id="PF01636">
    <property type="entry name" value="APH"/>
    <property type="match status" value="1"/>
</dbReference>
<gene>
    <name evidence="2" type="ORF">HK100_009290</name>
</gene>
<evidence type="ECO:0000313" key="2">
    <source>
        <dbReference type="EMBL" id="KAJ3128240.1"/>
    </source>
</evidence>
<feature type="domain" description="Aminoglycoside phosphotransferase" evidence="1">
    <location>
        <begin position="96"/>
        <end position="316"/>
    </location>
</feature>
<dbReference type="EMBL" id="JADGJH010000474">
    <property type="protein sequence ID" value="KAJ3128240.1"/>
    <property type="molecule type" value="Genomic_DNA"/>
</dbReference>
<sequence>MSNVNHIGYDERITVAKQILASLSLNVASIDPIAYSPTGRFHYNNFLYKITFTQPHSLTPLEISESEAVKSTTPLNPTTNAILRLCNPLASGLSHTPTRIQNIVAAHILVNRSLLRRNLPPLAPAVYAYGHDKGGFAWSLDEYKRGVDLDTVFSTLSREDKREATAQVANLVAAVQQAVVGVSAGERVCGLTFDENGEILEDGEMTVLPAGPFNGVREYWDALFREQLSDADKSLVLDGWKRNGIRARIERFLSGGVGAVLENVDLEKRVLVHRDFTANNILYDPETKEITALLDFDFSAIMHPSHEFFSGFRDFGGNVSSSSAFLRKAICSGIFTPIPAVDLTDAEKEEWELASIWDSQLAATDAVRPSMIKGIEQLEELNRFSELLFPWAFGDGAALFTEDKLVVKRDEAETNLINILLKFGF</sequence>
<dbReference type="PANTHER" id="PTHR21310">
    <property type="entry name" value="AMINOGLYCOSIDE PHOSPHOTRANSFERASE-RELATED-RELATED"/>
    <property type="match status" value="1"/>
</dbReference>
<protein>
    <recommendedName>
        <fullName evidence="1">Aminoglycoside phosphotransferase domain-containing protein</fullName>
    </recommendedName>
</protein>
<reference evidence="2" key="1">
    <citation type="submission" date="2020-05" db="EMBL/GenBank/DDBJ databases">
        <title>Phylogenomic resolution of chytrid fungi.</title>
        <authorList>
            <person name="Stajich J.E."/>
            <person name="Amses K."/>
            <person name="Simmons R."/>
            <person name="Seto K."/>
            <person name="Myers J."/>
            <person name="Bonds A."/>
            <person name="Quandt C.A."/>
            <person name="Barry K."/>
            <person name="Liu P."/>
            <person name="Grigoriev I."/>
            <person name="Longcore J.E."/>
            <person name="James T.Y."/>
        </authorList>
    </citation>
    <scope>NUCLEOTIDE SEQUENCE</scope>
    <source>
        <strain evidence="2">JEL0513</strain>
    </source>
</reference>
<dbReference type="GO" id="GO:0004672">
    <property type="term" value="F:protein kinase activity"/>
    <property type="evidence" value="ECO:0007669"/>
    <property type="project" value="InterPro"/>
</dbReference>
<dbReference type="InterPro" id="IPR008266">
    <property type="entry name" value="Tyr_kinase_AS"/>
</dbReference>
<dbReference type="AlphaFoldDB" id="A0AAD5XHQ1"/>
<dbReference type="PANTHER" id="PTHR21310:SF15">
    <property type="entry name" value="AMINOGLYCOSIDE PHOSPHOTRANSFERASE DOMAIN-CONTAINING PROTEIN"/>
    <property type="match status" value="1"/>
</dbReference>
<evidence type="ECO:0000313" key="3">
    <source>
        <dbReference type="Proteomes" id="UP001211907"/>
    </source>
</evidence>
<dbReference type="Gene3D" id="3.90.1200.10">
    <property type="match status" value="1"/>
</dbReference>
<dbReference type="Proteomes" id="UP001211907">
    <property type="component" value="Unassembled WGS sequence"/>
</dbReference>
<evidence type="ECO:0000259" key="1">
    <source>
        <dbReference type="Pfam" id="PF01636"/>
    </source>
</evidence>
<accession>A0AAD5XHQ1</accession>
<name>A0AAD5XHQ1_9FUNG</name>
<dbReference type="InterPro" id="IPR002575">
    <property type="entry name" value="Aminoglycoside_PTrfase"/>
</dbReference>
<keyword evidence="3" id="KW-1185">Reference proteome</keyword>
<comment type="caution">
    <text evidence="2">The sequence shown here is derived from an EMBL/GenBank/DDBJ whole genome shotgun (WGS) entry which is preliminary data.</text>
</comment>
<dbReference type="SUPFAM" id="SSF56112">
    <property type="entry name" value="Protein kinase-like (PK-like)"/>
    <property type="match status" value="1"/>
</dbReference>
<organism evidence="2 3">
    <name type="scientific">Physocladia obscura</name>
    <dbReference type="NCBI Taxonomy" id="109957"/>
    <lineage>
        <taxon>Eukaryota</taxon>
        <taxon>Fungi</taxon>
        <taxon>Fungi incertae sedis</taxon>
        <taxon>Chytridiomycota</taxon>
        <taxon>Chytridiomycota incertae sedis</taxon>
        <taxon>Chytridiomycetes</taxon>
        <taxon>Chytridiales</taxon>
        <taxon>Chytriomycetaceae</taxon>
        <taxon>Physocladia</taxon>
    </lineage>
</organism>
<dbReference type="PROSITE" id="PS00109">
    <property type="entry name" value="PROTEIN_KINASE_TYR"/>
    <property type="match status" value="1"/>
</dbReference>
<proteinExistence type="predicted"/>
<dbReference type="InterPro" id="IPR051678">
    <property type="entry name" value="AGP_Transferase"/>
</dbReference>